<protein>
    <submittedName>
        <fullName evidence="2">Polysaccharide pyruvyl transferase</fullName>
    </submittedName>
</protein>
<keyword evidence="2" id="KW-0808">Transferase</keyword>
<dbReference type="PANTHER" id="PTHR36836:SF1">
    <property type="entry name" value="COLANIC ACID BIOSYNTHESIS PROTEIN WCAK"/>
    <property type="match status" value="1"/>
</dbReference>
<evidence type="ECO:0000313" key="2">
    <source>
        <dbReference type="EMBL" id="SCA95748.1"/>
    </source>
</evidence>
<dbReference type="Pfam" id="PF04230">
    <property type="entry name" value="PS_pyruv_trans"/>
    <property type="match status" value="1"/>
</dbReference>
<name>A0A1C3SYP9_KLEPN</name>
<gene>
    <name evidence="2" type="primary">KL127_00011</name>
</gene>
<dbReference type="InterPro" id="IPR007345">
    <property type="entry name" value="Polysacch_pyruvyl_Trfase"/>
</dbReference>
<dbReference type="GO" id="GO:0016740">
    <property type="term" value="F:transferase activity"/>
    <property type="evidence" value="ECO:0007669"/>
    <property type="project" value="UniProtKB-KW"/>
</dbReference>
<proteinExistence type="predicted"/>
<accession>A0A1C3SYP9</accession>
<dbReference type="PANTHER" id="PTHR36836">
    <property type="entry name" value="COLANIC ACID BIOSYNTHESIS PROTEIN WCAK"/>
    <property type="match status" value="1"/>
</dbReference>
<reference evidence="2" key="1">
    <citation type="submission" date="2016-07" db="EMBL/GenBank/DDBJ databases">
        <authorList>
            <person name="Informatics P."/>
        </authorList>
    </citation>
    <scope>NUCLEOTIDE SEQUENCE</scope>
    <source>
        <strain evidence="2">INF097</strain>
    </source>
</reference>
<organism evidence="2">
    <name type="scientific">Klebsiella pneumoniae</name>
    <dbReference type="NCBI Taxonomy" id="573"/>
    <lineage>
        <taxon>Bacteria</taxon>
        <taxon>Pseudomonadati</taxon>
        <taxon>Pseudomonadota</taxon>
        <taxon>Gammaproteobacteria</taxon>
        <taxon>Enterobacterales</taxon>
        <taxon>Enterobacteriaceae</taxon>
        <taxon>Klebsiella/Raoultella group</taxon>
        <taxon>Klebsiella</taxon>
        <taxon>Klebsiella pneumoniae complex</taxon>
    </lineage>
</organism>
<evidence type="ECO:0000259" key="1">
    <source>
        <dbReference type="Pfam" id="PF04230"/>
    </source>
</evidence>
<dbReference type="AlphaFoldDB" id="A0A1C3SYP9"/>
<dbReference type="PATRIC" id="fig|573.1642.peg.3362"/>
<dbReference type="EMBL" id="LT603704">
    <property type="protein sequence ID" value="SCA95748.1"/>
    <property type="molecule type" value="Genomic_DNA"/>
</dbReference>
<reference evidence="2" key="2">
    <citation type="submission" date="2016-08" db="EMBL/GenBank/DDBJ databases">
        <title>Klebsiella loci capsule.</title>
        <authorList>
            <person name="Holt K.E."/>
            <person name="Thomson N.R."/>
        </authorList>
    </citation>
    <scope>NUCLEOTIDE SEQUENCE</scope>
    <source>
        <strain evidence="2">INF097</strain>
    </source>
</reference>
<sequence length="371" mass="41973">MAKFLLVGQADHDNFGDSLIYYCYLSLLKEMGHDADILNASEQFTGRIHFLGLQVKNIDTKNIKNIEDNYNGVIFIPGGYFGCPDFTDVLWQKKWVESDYFKSIFDTIDKLSIPIYIHGAEVGPFAKPIVFKYFKNVISSSSKVFVRNSGSASYVKTTMGIDTTVLPDFIFSLKHFVNIGKKEKLFKLGIHITGKVFANNFLSKRFMSSLIEVINQQEIGSVLLFSDQIIPKRFKNAIDEFRKNVNANTRLEVRDYDDMASVISNAAECDTIVTSKLHVGVTGLVFGAKVLCIASHPKLKRFYQDNNLSEAYLNYFLTSNFKKKKELKKVLDATFGDYQSTSLEDNIKNTLSIYKNTLADIVSDSLCEGRN</sequence>
<dbReference type="RefSeq" id="WP_040212089.1">
    <property type="nucleotide sequence ID" value="NZ_CAAGUD010000013.1"/>
</dbReference>
<feature type="domain" description="Polysaccharide pyruvyl transferase" evidence="1">
    <location>
        <begin position="14"/>
        <end position="296"/>
    </location>
</feature>